<feature type="domain" description="Cytochrome c assembly protein" evidence="7">
    <location>
        <begin position="74"/>
        <end position="263"/>
    </location>
</feature>
<evidence type="ECO:0000256" key="4">
    <source>
        <dbReference type="ARBA" id="ARBA00022989"/>
    </source>
</evidence>
<evidence type="ECO:0000256" key="3">
    <source>
        <dbReference type="ARBA" id="ARBA00022748"/>
    </source>
</evidence>
<dbReference type="RefSeq" id="WP_248344114.1">
    <property type="nucleotide sequence ID" value="NZ_AP025592.1"/>
</dbReference>
<evidence type="ECO:0000313" key="8">
    <source>
        <dbReference type="EMBL" id="BDG07399.1"/>
    </source>
</evidence>
<dbReference type="Proteomes" id="UP001162734">
    <property type="component" value="Chromosome"/>
</dbReference>
<keyword evidence="2 6" id="KW-0812">Transmembrane</keyword>
<reference evidence="9" key="1">
    <citation type="journal article" date="2022" name="Int. J. Syst. Evol. Microbiol.">
        <title>Anaeromyxobacter oryzae sp. nov., Anaeromyxobacter diazotrophicus sp. nov. and Anaeromyxobacter paludicola sp. nov., isolated from paddy soils.</title>
        <authorList>
            <person name="Itoh H."/>
            <person name="Xu Z."/>
            <person name="Mise K."/>
            <person name="Masuda Y."/>
            <person name="Ushijima N."/>
            <person name="Hayakawa C."/>
            <person name="Shiratori Y."/>
            <person name="Senoo K."/>
        </authorList>
    </citation>
    <scope>NUCLEOTIDE SEQUENCE [LARGE SCALE GENOMIC DNA]</scope>
    <source>
        <strain evidence="9">Red630</strain>
    </source>
</reference>
<feature type="transmembrane region" description="Helical" evidence="6">
    <location>
        <begin position="72"/>
        <end position="90"/>
    </location>
</feature>
<feature type="transmembrane region" description="Helical" evidence="6">
    <location>
        <begin position="218"/>
        <end position="237"/>
    </location>
</feature>
<keyword evidence="3" id="KW-0201">Cytochrome c-type biogenesis</keyword>
<comment type="subcellular location">
    <subcellularLocation>
        <location evidence="1">Membrane</location>
        <topology evidence="1">Multi-pass membrane protein</topology>
    </subcellularLocation>
</comment>
<evidence type="ECO:0000259" key="7">
    <source>
        <dbReference type="Pfam" id="PF01578"/>
    </source>
</evidence>
<dbReference type="PANTHER" id="PTHR30071:SF1">
    <property type="entry name" value="CYTOCHROME B_B6 PROTEIN-RELATED"/>
    <property type="match status" value="1"/>
</dbReference>
<dbReference type="InterPro" id="IPR045062">
    <property type="entry name" value="Cyt_c_biogenesis_CcsA/CcmC"/>
</dbReference>
<gene>
    <name evidence="8" type="ORF">AMPC_05120</name>
</gene>
<dbReference type="Pfam" id="PF01578">
    <property type="entry name" value="Cytochrom_C_asm"/>
    <property type="match status" value="1"/>
</dbReference>
<organism evidence="8 9">
    <name type="scientific">Anaeromyxobacter paludicola</name>
    <dbReference type="NCBI Taxonomy" id="2918171"/>
    <lineage>
        <taxon>Bacteria</taxon>
        <taxon>Pseudomonadati</taxon>
        <taxon>Myxococcota</taxon>
        <taxon>Myxococcia</taxon>
        <taxon>Myxococcales</taxon>
        <taxon>Cystobacterineae</taxon>
        <taxon>Anaeromyxobacteraceae</taxon>
        <taxon>Anaeromyxobacter</taxon>
    </lineage>
</organism>
<evidence type="ECO:0000256" key="1">
    <source>
        <dbReference type="ARBA" id="ARBA00004141"/>
    </source>
</evidence>
<sequence length="275" mass="30128">MTGFALEVALHWAAVGLYVLASLAFAHAVLFEHPERSRYGVWLGAAGLAPHAAALAYRWITSGHGPYMARYEVLSSTTFVAIAVLLGFCARRPRWRVLAMLGLPLATLAVAAALFANPEVRQLPPSLRSVWLFFHVLFAKLSAGAWLLSAATAALVLVRRAPGRARTLSTLPHEAELDAYTVRFAGFGLVFWTVTVAAGAIWANQSWGRYWGWDPAETWSLIAWLCYGSFLHARLLLRLRGAPAAWAALACFLVFALAVFFVPTRVASLHSSYFQ</sequence>
<name>A0ABM7X6E2_9BACT</name>
<keyword evidence="5 6" id="KW-0472">Membrane</keyword>
<feature type="transmembrane region" description="Helical" evidence="6">
    <location>
        <begin position="12"/>
        <end position="32"/>
    </location>
</feature>
<keyword evidence="9" id="KW-1185">Reference proteome</keyword>
<evidence type="ECO:0000256" key="2">
    <source>
        <dbReference type="ARBA" id="ARBA00022692"/>
    </source>
</evidence>
<dbReference type="PANTHER" id="PTHR30071">
    <property type="entry name" value="HEME EXPORTER PROTEIN C"/>
    <property type="match status" value="1"/>
</dbReference>
<evidence type="ECO:0000256" key="5">
    <source>
        <dbReference type="ARBA" id="ARBA00023136"/>
    </source>
</evidence>
<proteinExistence type="predicted"/>
<feature type="transmembrane region" description="Helical" evidence="6">
    <location>
        <begin position="179"/>
        <end position="203"/>
    </location>
</feature>
<evidence type="ECO:0000256" key="6">
    <source>
        <dbReference type="SAM" id="Phobius"/>
    </source>
</evidence>
<feature type="transmembrane region" description="Helical" evidence="6">
    <location>
        <begin position="136"/>
        <end position="158"/>
    </location>
</feature>
<dbReference type="InterPro" id="IPR002541">
    <property type="entry name" value="Cyt_c_assembly"/>
</dbReference>
<dbReference type="EMBL" id="AP025592">
    <property type="protein sequence ID" value="BDG07399.1"/>
    <property type="molecule type" value="Genomic_DNA"/>
</dbReference>
<accession>A0ABM7X6E2</accession>
<feature type="transmembrane region" description="Helical" evidence="6">
    <location>
        <begin position="97"/>
        <end position="116"/>
    </location>
</feature>
<feature type="transmembrane region" description="Helical" evidence="6">
    <location>
        <begin position="39"/>
        <end position="60"/>
    </location>
</feature>
<keyword evidence="4 6" id="KW-1133">Transmembrane helix</keyword>
<feature type="transmembrane region" description="Helical" evidence="6">
    <location>
        <begin position="244"/>
        <end position="262"/>
    </location>
</feature>
<evidence type="ECO:0000313" key="9">
    <source>
        <dbReference type="Proteomes" id="UP001162734"/>
    </source>
</evidence>
<protein>
    <submittedName>
        <fullName evidence="8">Cytochrome c biogenesis protein ResC</fullName>
    </submittedName>
</protein>